<dbReference type="EMBL" id="CP007142">
    <property type="protein sequence ID" value="AJQ94161.1"/>
    <property type="molecule type" value="Genomic_DNA"/>
</dbReference>
<dbReference type="Proteomes" id="UP000032266">
    <property type="component" value="Chromosome"/>
</dbReference>
<keyword evidence="2" id="KW-1185">Reference proteome</keyword>
<name>A0A0C5VIS1_9GAMM</name>
<gene>
    <name evidence="1" type="ORF">YC6258_02123</name>
</gene>
<organism evidence="1 2">
    <name type="scientific">Gynuella sunshinyii YC6258</name>
    <dbReference type="NCBI Taxonomy" id="1445510"/>
    <lineage>
        <taxon>Bacteria</taxon>
        <taxon>Pseudomonadati</taxon>
        <taxon>Pseudomonadota</taxon>
        <taxon>Gammaproteobacteria</taxon>
        <taxon>Oceanospirillales</taxon>
        <taxon>Saccharospirillaceae</taxon>
        <taxon>Gynuella</taxon>
    </lineage>
</organism>
<dbReference type="AlphaFoldDB" id="A0A0C5VIS1"/>
<accession>A0A0C5VIS1</accession>
<reference evidence="1 2" key="1">
    <citation type="submission" date="2014-01" db="EMBL/GenBank/DDBJ databases">
        <title>Full genme sequencing of cellulolytic bacterium Gynuella sunshinyii YC6258T gen. nov., sp. nov.</title>
        <authorList>
            <person name="Khan H."/>
            <person name="Chung E.J."/>
            <person name="Chung Y.R."/>
        </authorList>
    </citation>
    <scope>NUCLEOTIDE SEQUENCE [LARGE SCALE GENOMIC DNA]</scope>
    <source>
        <strain evidence="1 2">YC6258</strain>
    </source>
</reference>
<dbReference type="KEGG" id="gsn:YC6258_02123"/>
<protein>
    <submittedName>
        <fullName evidence="1">Uncharacterized protein</fullName>
    </submittedName>
</protein>
<evidence type="ECO:0000313" key="1">
    <source>
        <dbReference type="EMBL" id="AJQ94161.1"/>
    </source>
</evidence>
<sequence length="45" mass="5342">MASKIPEEGYFSERLSLLPQERVDIEICKIFEVIFEHKDINGCWK</sequence>
<dbReference type="HOGENOM" id="CLU_3200409_0_0_6"/>
<evidence type="ECO:0000313" key="2">
    <source>
        <dbReference type="Proteomes" id="UP000032266"/>
    </source>
</evidence>
<proteinExistence type="predicted"/>